<accession>A0A8R1EUH4</accession>
<evidence type="ECO:0000256" key="1">
    <source>
        <dbReference type="ARBA" id="ARBA00004651"/>
    </source>
</evidence>
<evidence type="ECO:0000256" key="10">
    <source>
        <dbReference type="SAM" id="Phobius"/>
    </source>
</evidence>
<evidence type="ECO:0000256" key="8">
    <source>
        <dbReference type="ARBA" id="ARBA00023224"/>
    </source>
</evidence>
<comment type="subcellular location">
    <subcellularLocation>
        <location evidence="1">Cell membrane</location>
        <topology evidence="1">Multi-pass membrane protein</topology>
    </subcellularLocation>
</comment>
<proteinExistence type="predicted"/>
<dbReference type="EnsemblMetazoa" id="CJA40719.1">
    <property type="protein sequence ID" value="CJA40719.1"/>
    <property type="gene ID" value="WBGene00216567"/>
</dbReference>
<dbReference type="AlphaFoldDB" id="A0A8R1EUH4"/>
<sequence length="302" mass="33825">MSQDVFANCTQHYRIERYFQNCTNTTRQCDLIGDLQTITTLLLIFDYYISTILFCLAFAVNVYFLSLCLPIFLQMDNETKKRYVFAVSRCISSIAASATLLILRCVFYVYFPSETSSYYLYAVVIVAGDISFYSLQGSYIGMALLLYIGVLHPTYFSTRLTLCQVYSFAVFNLVLATLISVPCGLLQAATFFDSGPISCDSQVCRPTVNLINYIIGSAAFILTILILAFVLICLKATLSRTLSPATIRETSLVYIYHGSYQTHFEADAALRTANRNADGPVGSPRAGRRPEPELGKPRYKLF</sequence>
<keyword evidence="3 10" id="KW-0812">Transmembrane</keyword>
<feature type="transmembrane region" description="Helical" evidence="10">
    <location>
        <begin position="84"/>
        <end position="110"/>
    </location>
</feature>
<evidence type="ECO:0000256" key="5">
    <source>
        <dbReference type="ARBA" id="ARBA00023040"/>
    </source>
</evidence>
<evidence type="ECO:0000313" key="12">
    <source>
        <dbReference type="Proteomes" id="UP000005237"/>
    </source>
</evidence>
<feature type="transmembrane region" description="Helical" evidence="10">
    <location>
        <begin position="165"/>
        <end position="190"/>
    </location>
</feature>
<evidence type="ECO:0000256" key="9">
    <source>
        <dbReference type="SAM" id="MobiDB-lite"/>
    </source>
</evidence>
<keyword evidence="6 10" id="KW-0472">Membrane</keyword>
<dbReference type="GO" id="GO:0004930">
    <property type="term" value="F:G protein-coupled receptor activity"/>
    <property type="evidence" value="ECO:0007669"/>
    <property type="project" value="UniProtKB-KW"/>
</dbReference>
<evidence type="ECO:0000256" key="6">
    <source>
        <dbReference type="ARBA" id="ARBA00023136"/>
    </source>
</evidence>
<dbReference type="Proteomes" id="UP000005237">
    <property type="component" value="Unassembled WGS sequence"/>
</dbReference>
<keyword evidence="5" id="KW-0297">G-protein coupled receptor</keyword>
<name>A0A8R1EUH4_CAEJA</name>
<feature type="transmembrane region" description="Helical" evidence="10">
    <location>
        <begin position="47"/>
        <end position="72"/>
    </location>
</feature>
<organism evidence="11 12">
    <name type="scientific">Caenorhabditis japonica</name>
    <dbReference type="NCBI Taxonomy" id="281687"/>
    <lineage>
        <taxon>Eukaryota</taxon>
        <taxon>Metazoa</taxon>
        <taxon>Ecdysozoa</taxon>
        <taxon>Nematoda</taxon>
        <taxon>Chromadorea</taxon>
        <taxon>Rhabditida</taxon>
        <taxon>Rhabditina</taxon>
        <taxon>Rhabditomorpha</taxon>
        <taxon>Rhabditoidea</taxon>
        <taxon>Rhabditidae</taxon>
        <taxon>Peloderinae</taxon>
        <taxon>Caenorhabditis</taxon>
    </lineage>
</organism>
<reference evidence="12" key="1">
    <citation type="submission" date="2010-08" db="EMBL/GenBank/DDBJ databases">
        <authorList>
            <consortium name="Caenorhabditis japonica Sequencing Consortium"/>
            <person name="Wilson R.K."/>
        </authorList>
    </citation>
    <scope>NUCLEOTIDE SEQUENCE [LARGE SCALE GENOMIC DNA]</scope>
    <source>
        <strain evidence="12">DF5081</strain>
    </source>
</reference>
<keyword evidence="7" id="KW-0675">Receptor</keyword>
<keyword evidence="2" id="KW-1003">Cell membrane</keyword>
<dbReference type="InterPro" id="IPR040435">
    <property type="entry name" value="Put_GPCR_Chromadorea"/>
</dbReference>
<dbReference type="GO" id="GO:0005886">
    <property type="term" value="C:plasma membrane"/>
    <property type="evidence" value="ECO:0007669"/>
    <property type="project" value="UniProtKB-SubCell"/>
</dbReference>
<evidence type="ECO:0000256" key="4">
    <source>
        <dbReference type="ARBA" id="ARBA00022989"/>
    </source>
</evidence>
<evidence type="ECO:0000256" key="2">
    <source>
        <dbReference type="ARBA" id="ARBA00022475"/>
    </source>
</evidence>
<evidence type="ECO:0000256" key="7">
    <source>
        <dbReference type="ARBA" id="ARBA00023170"/>
    </source>
</evidence>
<feature type="region of interest" description="Disordered" evidence="9">
    <location>
        <begin position="275"/>
        <end position="302"/>
    </location>
</feature>
<protein>
    <recommendedName>
        <fullName evidence="13">G-protein coupled receptors family 1 profile domain-containing protein</fullName>
    </recommendedName>
</protein>
<feature type="transmembrane region" description="Helical" evidence="10">
    <location>
        <begin position="210"/>
        <end position="234"/>
    </location>
</feature>
<keyword evidence="4 10" id="KW-1133">Transmembrane helix</keyword>
<evidence type="ECO:0000256" key="3">
    <source>
        <dbReference type="ARBA" id="ARBA00022692"/>
    </source>
</evidence>
<dbReference type="PANTHER" id="PTHR37441">
    <property type="entry name" value="PROTEIN CBG16518"/>
    <property type="match status" value="1"/>
</dbReference>
<keyword evidence="12" id="KW-1185">Reference proteome</keyword>
<evidence type="ECO:0008006" key="13">
    <source>
        <dbReference type="Google" id="ProtNLM"/>
    </source>
</evidence>
<reference evidence="11" key="2">
    <citation type="submission" date="2022-06" db="UniProtKB">
        <authorList>
            <consortium name="EnsemblMetazoa"/>
        </authorList>
    </citation>
    <scope>IDENTIFICATION</scope>
    <source>
        <strain evidence="11">DF5081</strain>
    </source>
</reference>
<feature type="transmembrane region" description="Helical" evidence="10">
    <location>
        <begin position="130"/>
        <end position="153"/>
    </location>
</feature>
<dbReference type="PANTHER" id="PTHR37441:SF2">
    <property type="entry name" value="G-PROTEIN COUPLED RECEPTOR B0244.10-RELATED"/>
    <property type="match status" value="1"/>
</dbReference>
<keyword evidence="8" id="KW-0807">Transducer</keyword>
<evidence type="ECO:0000313" key="11">
    <source>
        <dbReference type="EnsemblMetazoa" id="CJA40719.1"/>
    </source>
</evidence>